<feature type="binding site" evidence="17">
    <location>
        <position position="72"/>
    </location>
    <ligand>
        <name>ATP</name>
        <dbReference type="ChEBI" id="CHEBI:30616"/>
    </ligand>
</feature>
<dbReference type="GO" id="GO:0005524">
    <property type="term" value="F:ATP binding"/>
    <property type="evidence" value="ECO:0007669"/>
    <property type="project" value="UniProtKB-KW"/>
</dbReference>
<evidence type="ECO:0000256" key="15">
    <source>
        <dbReference type="PIRSR" id="PIRSR600829-1"/>
    </source>
</evidence>
<dbReference type="AlphaFoldDB" id="A0A1B2AD63"/>
<name>A0A1B2AD63_9SPHN</name>
<comment type="subcellular location">
    <subcellularLocation>
        <location evidence="1">Cell membrane</location>
        <topology evidence="1">Multi-pass membrane protein</topology>
    </subcellularLocation>
</comment>
<dbReference type="EC" id="2.7.1.107" evidence="20"/>
<keyword evidence="11" id="KW-0443">Lipid metabolism</keyword>
<dbReference type="PANTHER" id="PTHR34299:SF1">
    <property type="entry name" value="DIACYLGLYCEROL KINASE"/>
    <property type="match status" value="1"/>
</dbReference>
<dbReference type="KEGG" id="ado:A6F68_01479"/>
<feature type="binding site" evidence="16">
    <location>
        <begin position="18"/>
        <end position="21"/>
    </location>
    <ligand>
        <name>substrate</name>
    </ligand>
</feature>
<evidence type="ECO:0000256" key="5">
    <source>
        <dbReference type="ARBA" id="ARBA00022679"/>
    </source>
</evidence>
<feature type="transmembrane region" description="Helical" evidence="19">
    <location>
        <begin position="92"/>
        <end position="113"/>
    </location>
</feature>
<evidence type="ECO:0000313" key="21">
    <source>
        <dbReference type="Proteomes" id="UP000092932"/>
    </source>
</evidence>
<protein>
    <submittedName>
        <fullName evidence="20">Diacylglycerol kinase</fullName>
        <ecNumber evidence="20">2.7.1.107</ecNumber>
    </submittedName>
</protein>
<dbReference type="InterPro" id="IPR036945">
    <property type="entry name" value="DAGK_sf"/>
</dbReference>
<organism evidence="20 21">
    <name type="scientific">Tsuneonella dongtanensis</name>
    <dbReference type="NCBI Taxonomy" id="692370"/>
    <lineage>
        <taxon>Bacteria</taxon>
        <taxon>Pseudomonadati</taxon>
        <taxon>Pseudomonadota</taxon>
        <taxon>Alphaproteobacteria</taxon>
        <taxon>Sphingomonadales</taxon>
        <taxon>Erythrobacteraceae</taxon>
        <taxon>Tsuneonella</taxon>
    </lineage>
</organism>
<evidence type="ECO:0000256" key="4">
    <source>
        <dbReference type="ARBA" id="ARBA00022516"/>
    </source>
</evidence>
<comment type="similarity">
    <text evidence="2">Belongs to the bacterial diacylglycerol kinase family.</text>
</comment>
<comment type="cofactor">
    <cofactor evidence="18">
        <name>Mg(2+)</name>
        <dbReference type="ChEBI" id="CHEBI:18420"/>
    </cofactor>
    <text evidence="18">Mn(2+), Zn(2+), Cd(2+) and Co(2+) support activity to lesser extents.</text>
</comment>
<accession>A0A1B2AD63</accession>
<evidence type="ECO:0000256" key="16">
    <source>
        <dbReference type="PIRSR" id="PIRSR600829-2"/>
    </source>
</evidence>
<keyword evidence="12 19" id="KW-0472">Membrane</keyword>
<sequence>MKNAGILARAGYSIAGLRAAWREERSFRDHVALSMLLLAGMAVLRPDAWWWAVIVLALACGWAFEAMNAALEALCDRLHPARDPAIGRAKDMASAAAFVVNCAAAGLAIAMVVSTVA</sequence>
<evidence type="ECO:0000256" key="17">
    <source>
        <dbReference type="PIRSR" id="PIRSR600829-3"/>
    </source>
</evidence>
<keyword evidence="9 17" id="KW-0067">ATP-binding</keyword>
<dbReference type="Gene3D" id="1.10.287.3610">
    <property type="match status" value="1"/>
</dbReference>
<feature type="binding site" evidence="18">
    <location>
        <position position="24"/>
    </location>
    <ligand>
        <name>a divalent metal cation</name>
        <dbReference type="ChEBI" id="CHEBI:60240"/>
    </ligand>
</feature>
<keyword evidence="4" id="KW-0444">Lipid biosynthesis</keyword>
<keyword evidence="14" id="KW-1208">Phospholipid metabolism</keyword>
<keyword evidence="8 20" id="KW-0418">Kinase</keyword>
<feature type="active site" description="Proton acceptor" evidence="15">
    <location>
        <position position="65"/>
    </location>
</feature>
<feature type="binding site" evidence="17">
    <location>
        <position position="24"/>
    </location>
    <ligand>
        <name>ATP</name>
        <dbReference type="ChEBI" id="CHEBI:30616"/>
    </ligand>
</feature>
<dbReference type="GO" id="GO:0046872">
    <property type="term" value="F:metal ion binding"/>
    <property type="evidence" value="ECO:0007669"/>
    <property type="project" value="UniProtKB-KW"/>
</dbReference>
<keyword evidence="21" id="KW-1185">Reference proteome</keyword>
<dbReference type="Pfam" id="PF01219">
    <property type="entry name" value="DAGK_prokar"/>
    <property type="match status" value="1"/>
</dbReference>
<dbReference type="GO" id="GO:0005886">
    <property type="term" value="C:plasma membrane"/>
    <property type="evidence" value="ECO:0007669"/>
    <property type="project" value="UniProtKB-SubCell"/>
</dbReference>
<keyword evidence="6 19" id="KW-0812">Transmembrane</keyword>
<dbReference type="GO" id="GO:0008654">
    <property type="term" value="P:phospholipid biosynthetic process"/>
    <property type="evidence" value="ECO:0007669"/>
    <property type="project" value="UniProtKB-KW"/>
</dbReference>
<keyword evidence="10 19" id="KW-1133">Transmembrane helix</keyword>
<keyword evidence="13" id="KW-0594">Phospholipid biosynthesis</keyword>
<proteinExistence type="inferred from homology"/>
<feature type="binding site" evidence="16">
    <location>
        <position position="65"/>
    </location>
    <ligand>
        <name>substrate</name>
    </ligand>
</feature>
<evidence type="ECO:0000256" key="9">
    <source>
        <dbReference type="ARBA" id="ARBA00022840"/>
    </source>
</evidence>
<gene>
    <name evidence="20" type="primary">dgkA</name>
    <name evidence="20" type="ORF">A6F68_01479</name>
</gene>
<evidence type="ECO:0000256" key="2">
    <source>
        <dbReference type="ARBA" id="ARBA00005967"/>
    </source>
</evidence>
<evidence type="ECO:0000256" key="1">
    <source>
        <dbReference type="ARBA" id="ARBA00004651"/>
    </source>
</evidence>
<evidence type="ECO:0000256" key="13">
    <source>
        <dbReference type="ARBA" id="ARBA00023209"/>
    </source>
</evidence>
<feature type="binding site" evidence="18">
    <location>
        <position position="72"/>
    </location>
    <ligand>
        <name>a divalent metal cation</name>
        <dbReference type="ChEBI" id="CHEBI:60240"/>
    </ligand>
</feature>
<feature type="binding site" evidence="17">
    <location>
        <begin position="90"/>
        <end position="91"/>
    </location>
    <ligand>
        <name>ATP</name>
        <dbReference type="ChEBI" id="CHEBI:30616"/>
    </ligand>
</feature>
<evidence type="ECO:0000256" key="18">
    <source>
        <dbReference type="PIRSR" id="PIRSR600829-4"/>
    </source>
</evidence>
<dbReference type="STRING" id="692370.A6F68_01479"/>
<dbReference type="GO" id="GO:0004143">
    <property type="term" value="F:ATP-dependent diacylglycerol kinase activity"/>
    <property type="evidence" value="ECO:0007669"/>
    <property type="project" value="UniProtKB-EC"/>
</dbReference>
<evidence type="ECO:0000256" key="10">
    <source>
        <dbReference type="ARBA" id="ARBA00022989"/>
    </source>
</evidence>
<dbReference type="InterPro" id="IPR000829">
    <property type="entry name" value="DAGK"/>
</dbReference>
<evidence type="ECO:0000256" key="3">
    <source>
        <dbReference type="ARBA" id="ARBA00022475"/>
    </source>
</evidence>
<feature type="binding site" evidence="16">
    <location>
        <position position="94"/>
    </location>
    <ligand>
        <name>substrate</name>
    </ligand>
</feature>
<dbReference type="OrthoDB" id="7595530at2"/>
<keyword evidence="7 17" id="KW-0547">Nucleotide-binding</keyword>
<evidence type="ECO:0000313" key="20">
    <source>
        <dbReference type="EMBL" id="ANY19995.1"/>
    </source>
</evidence>
<evidence type="ECO:0000256" key="19">
    <source>
        <dbReference type="SAM" id="Phobius"/>
    </source>
</evidence>
<evidence type="ECO:0000256" key="8">
    <source>
        <dbReference type="ARBA" id="ARBA00022777"/>
    </source>
</evidence>
<evidence type="ECO:0000256" key="7">
    <source>
        <dbReference type="ARBA" id="ARBA00022741"/>
    </source>
</evidence>
<dbReference type="Proteomes" id="UP000092932">
    <property type="component" value="Chromosome"/>
</dbReference>
<keyword evidence="3" id="KW-1003">Cell membrane</keyword>
<keyword evidence="18" id="KW-0479">Metal-binding</keyword>
<dbReference type="RefSeq" id="WP_067677960.1">
    <property type="nucleotide sequence ID" value="NZ_CP016591.1"/>
</dbReference>
<feature type="transmembrane region" description="Helical" evidence="19">
    <location>
        <begin position="50"/>
        <end position="71"/>
    </location>
</feature>
<keyword evidence="5 20" id="KW-0808">Transferase</keyword>
<keyword evidence="18" id="KW-0460">Magnesium</keyword>
<reference evidence="20 21" key="1">
    <citation type="submission" date="2016-07" db="EMBL/GenBank/DDBJ databases">
        <title>Complete genome sequence of Altererythrobacter dongtanensis KCTC 22672, a type strain with esterase isolated from tidal flat.</title>
        <authorList>
            <person name="Cheng H."/>
            <person name="Wu Y.-H."/>
            <person name="Zhou P."/>
            <person name="Huo Y.-Y."/>
            <person name="Wang C.-S."/>
            <person name="Xu X.-W."/>
        </authorList>
    </citation>
    <scope>NUCLEOTIDE SEQUENCE [LARGE SCALE GENOMIC DNA]</scope>
    <source>
        <strain evidence="20 21">KCTC 22672</strain>
    </source>
</reference>
<evidence type="ECO:0000256" key="11">
    <source>
        <dbReference type="ARBA" id="ARBA00023098"/>
    </source>
</evidence>
<dbReference type="PANTHER" id="PTHR34299">
    <property type="entry name" value="DIACYLGLYCEROL KINASE"/>
    <property type="match status" value="1"/>
</dbReference>
<evidence type="ECO:0000256" key="12">
    <source>
        <dbReference type="ARBA" id="ARBA00023136"/>
    </source>
</evidence>
<evidence type="ECO:0000256" key="6">
    <source>
        <dbReference type="ARBA" id="ARBA00022692"/>
    </source>
</evidence>
<evidence type="ECO:0000256" key="14">
    <source>
        <dbReference type="ARBA" id="ARBA00023264"/>
    </source>
</evidence>
<dbReference type="CDD" id="cd14263">
    <property type="entry name" value="DAGK_IM_like"/>
    <property type="match status" value="1"/>
</dbReference>
<feature type="binding site" evidence="17">
    <location>
        <position position="12"/>
    </location>
    <ligand>
        <name>ATP</name>
        <dbReference type="ChEBI" id="CHEBI:30616"/>
    </ligand>
</feature>
<dbReference type="EMBL" id="CP016591">
    <property type="protein sequence ID" value="ANY19995.1"/>
    <property type="molecule type" value="Genomic_DNA"/>
</dbReference>